<dbReference type="GO" id="GO:0016320">
    <property type="term" value="P:endoplasmic reticulum membrane fusion"/>
    <property type="evidence" value="ECO:0007669"/>
    <property type="project" value="TreeGrafter"/>
</dbReference>
<keyword evidence="4" id="KW-0342">GTP-binding</keyword>
<comment type="caution">
    <text evidence="9">The sequence shown here is derived from an EMBL/GenBank/DDBJ whole genome shotgun (WGS) entry which is preliminary data.</text>
</comment>
<evidence type="ECO:0000256" key="4">
    <source>
        <dbReference type="ARBA" id="ARBA00023134"/>
    </source>
</evidence>
<keyword evidence="10" id="KW-1185">Reference proteome</keyword>
<sequence>MWERQFISSHGEHVPVQDAPTGGLEKDGSEQAQRQLQLSMRACASEYAVVAVVGSQSSGKSTLLNDVFGTQFPVLDAPLHGRRRTTQGVWLAYSPLQNLQHRQRASSTPSSGGASSMRRDSTDDSYRVSNRYAVVLDIEGTDSRERGELEASSKVFESCTTLFALAVCDVVLLNVWFHDLGRYQASNFELLQVVFREALRLERANKVRFQPLAPRVPRTEAGERMGGEEALDSAATSTRVATPVTQIVIVVRDVDMDASEDEVQRAVLTDVQAIWDAVDTTLPLSHLFDVRVVMLQHRMYCRDAYDQDAKALLSHITGILESGSVTRPVPLDGFEPFAVSVWETVRESMAASSGSQVVSIDLPDLALLAAQYRCEEYLKAAQSSMNEDFEKLETRLFESWASPPPDFGELAERMCNHAFQVYDDNTQAYRSSAPALAQTCDSKREQLRLTLSDRFLSLHEQYTACCRNAVESDFDSEFGLVVGGSQDFERTSKRIAMKHEAAFEVWMKSARAPAVLKCEIDVAQRAIQGFHAHVQAQIDERRATGLAMLPVSADGHPITAQSVLNGGRRKVPWWRSMLIKVAIIAFNYWQATRAQRDARRVQRVHEEQNPITPYF</sequence>
<feature type="region of interest" description="Disordered" evidence="7">
    <location>
        <begin position="1"/>
        <end position="31"/>
    </location>
</feature>
<dbReference type="OMA" id="WERQFIS"/>
<dbReference type="GO" id="GO:0005525">
    <property type="term" value="F:GTP binding"/>
    <property type="evidence" value="ECO:0007669"/>
    <property type="project" value="UniProtKB-KW"/>
</dbReference>
<dbReference type="Proteomes" id="UP000324585">
    <property type="component" value="Unassembled WGS sequence"/>
</dbReference>
<dbReference type="PANTHER" id="PTHR45923:SF2">
    <property type="entry name" value="PROTEIN SEY1"/>
    <property type="match status" value="1"/>
</dbReference>
<feature type="domain" description="GB1/RHD3-type G" evidence="8">
    <location>
        <begin position="44"/>
        <end position="195"/>
    </location>
</feature>
<dbReference type="SUPFAM" id="SSF52540">
    <property type="entry name" value="P-loop containing nucleoside triphosphate hydrolases"/>
    <property type="match status" value="1"/>
</dbReference>
<name>A0A5J4YXG9_PORPP</name>
<dbReference type="Pfam" id="PF05879">
    <property type="entry name" value="RHD3_GTPase"/>
    <property type="match status" value="1"/>
</dbReference>
<reference evidence="10" key="1">
    <citation type="journal article" date="2019" name="Nat. Commun.">
        <title>Expansion of phycobilisome linker gene families in mesophilic red algae.</title>
        <authorList>
            <person name="Lee J."/>
            <person name="Kim D."/>
            <person name="Bhattacharya D."/>
            <person name="Yoon H.S."/>
        </authorList>
    </citation>
    <scope>NUCLEOTIDE SEQUENCE [LARGE SCALE GENOMIC DNA]</scope>
    <source>
        <strain evidence="10">CCMP 1328</strain>
    </source>
</reference>
<evidence type="ECO:0000256" key="7">
    <source>
        <dbReference type="SAM" id="MobiDB-lite"/>
    </source>
</evidence>
<feature type="region of interest" description="Disordered" evidence="7">
    <location>
        <begin position="100"/>
        <end position="124"/>
    </location>
</feature>
<keyword evidence="2" id="KW-0378">Hydrolase</keyword>
<evidence type="ECO:0000256" key="5">
    <source>
        <dbReference type="ARBA" id="ARBA00023136"/>
    </source>
</evidence>
<evidence type="ECO:0000313" key="9">
    <source>
        <dbReference type="EMBL" id="KAA8495572.1"/>
    </source>
</evidence>
<evidence type="ECO:0000313" key="10">
    <source>
        <dbReference type="Proteomes" id="UP000324585"/>
    </source>
</evidence>
<organism evidence="9 10">
    <name type="scientific">Porphyridium purpureum</name>
    <name type="common">Red alga</name>
    <name type="synonym">Porphyridium cruentum</name>
    <dbReference type="NCBI Taxonomy" id="35688"/>
    <lineage>
        <taxon>Eukaryota</taxon>
        <taxon>Rhodophyta</taxon>
        <taxon>Bangiophyceae</taxon>
        <taxon>Porphyridiales</taxon>
        <taxon>Porphyridiaceae</taxon>
        <taxon>Porphyridium</taxon>
    </lineage>
</organism>
<evidence type="ECO:0000256" key="1">
    <source>
        <dbReference type="ARBA" id="ARBA00022741"/>
    </source>
</evidence>
<comment type="similarity">
    <text evidence="6">Belongs to the TRAFAC class dynamin-like GTPase superfamily. GB1/RHD3 GTPase family.</text>
</comment>
<gene>
    <name evidence="9" type="ORF">FVE85_1727</name>
</gene>
<dbReference type="InterPro" id="IPR008803">
    <property type="entry name" value="RHD3/Sey1"/>
</dbReference>
<keyword evidence="1" id="KW-0547">Nucleotide-binding</keyword>
<dbReference type="InterPro" id="IPR030386">
    <property type="entry name" value="G_GB1_RHD3_dom"/>
</dbReference>
<dbReference type="EMBL" id="VRMN01000003">
    <property type="protein sequence ID" value="KAA8495572.1"/>
    <property type="molecule type" value="Genomic_DNA"/>
</dbReference>
<evidence type="ECO:0000259" key="8">
    <source>
        <dbReference type="PROSITE" id="PS51715"/>
    </source>
</evidence>
<keyword evidence="3" id="KW-0256">Endoplasmic reticulum</keyword>
<protein>
    <submittedName>
        <fullName evidence="9">Protein SEY1-like</fullName>
    </submittedName>
</protein>
<dbReference type="GO" id="GO:0003924">
    <property type="term" value="F:GTPase activity"/>
    <property type="evidence" value="ECO:0007669"/>
    <property type="project" value="TreeGrafter"/>
</dbReference>
<evidence type="ECO:0000256" key="2">
    <source>
        <dbReference type="ARBA" id="ARBA00022801"/>
    </source>
</evidence>
<dbReference type="OrthoDB" id="1597724at2759"/>
<accession>A0A5J4YXG9</accession>
<evidence type="ECO:0000256" key="6">
    <source>
        <dbReference type="PROSITE-ProRule" id="PRU01052"/>
    </source>
</evidence>
<dbReference type="GO" id="GO:0005783">
    <property type="term" value="C:endoplasmic reticulum"/>
    <property type="evidence" value="ECO:0007669"/>
    <property type="project" value="TreeGrafter"/>
</dbReference>
<dbReference type="PROSITE" id="PS51715">
    <property type="entry name" value="G_GB1_RHD3"/>
    <property type="match status" value="1"/>
</dbReference>
<proteinExistence type="inferred from homology"/>
<dbReference type="PANTHER" id="PTHR45923">
    <property type="entry name" value="PROTEIN SEY1"/>
    <property type="match status" value="1"/>
</dbReference>
<dbReference type="AlphaFoldDB" id="A0A5J4YXG9"/>
<evidence type="ECO:0000256" key="3">
    <source>
        <dbReference type="ARBA" id="ARBA00022824"/>
    </source>
</evidence>
<keyword evidence="5" id="KW-0472">Membrane</keyword>
<feature type="compositionally biased region" description="Low complexity" evidence="7">
    <location>
        <begin position="105"/>
        <end position="116"/>
    </location>
</feature>
<dbReference type="Gene3D" id="3.40.50.300">
    <property type="entry name" value="P-loop containing nucleotide triphosphate hydrolases"/>
    <property type="match status" value="1"/>
</dbReference>
<dbReference type="InterPro" id="IPR027417">
    <property type="entry name" value="P-loop_NTPase"/>
</dbReference>